<dbReference type="EMBL" id="WTPW01000208">
    <property type="protein sequence ID" value="KAF0534972.1"/>
    <property type="molecule type" value="Genomic_DNA"/>
</dbReference>
<proteinExistence type="predicted"/>
<dbReference type="AlphaFoldDB" id="A0A8H4AUV2"/>
<comment type="caution">
    <text evidence="1">The sequence shown here is derived from an EMBL/GenBank/DDBJ whole genome shotgun (WGS) entry which is preliminary data.</text>
</comment>
<evidence type="ECO:0000313" key="1">
    <source>
        <dbReference type="EMBL" id="KAF0534972.1"/>
    </source>
</evidence>
<protein>
    <submittedName>
        <fullName evidence="1">Uncharacterized protein</fullName>
    </submittedName>
</protein>
<evidence type="ECO:0000313" key="2">
    <source>
        <dbReference type="Proteomes" id="UP000439903"/>
    </source>
</evidence>
<name>A0A8H4AUV2_GIGMA</name>
<keyword evidence="2" id="KW-1185">Reference proteome</keyword>
<organism evidence="1 2">
    <name type="scientific">Gigaspora margarita</name>
    <dbReference type="NCBI Taxonomy" id="4874"/>
    <lineage>
        <taxon>Eukaryota</taxon>
        <taxon>Fungi</taxon>
        <taxon>Fungi incertae sedis</taxon>
        <taxon>Mucoromycota</taxon>
        <taxon>Glomeromycotina</taxon>
        <taxon>Glomeromycetes</taxon>
        <taxon>Diversisporales</taxon>
        <taxon>Gigasporaceae</taxon>
        <taxon>Gigaspora</taxon>
    </lineage>
</organism>
<reference evidence="1 2" key="1">
    <citation type="journal article" date="2019" name="Environ. Microbiol.">
        <title>At the nexus of three kingdoms: the genome of the mycorrhizal fungus Gigaspora margarita provides insights into plant, endobacterial and fungal interactions.</title>
        <authorList>
            <person name="Venice F."/>
            <person name="Ghignone S."/>
            <person name="Salvioli di Fossalunga A."/>
            <person name="Amselem J."/>
            <person name="Novero M."/>
            <person name="Xianan X."/>
            <person name="Sedzielewska Toro K."/>
            <person name="Morin E."/>
            <person name="Lipzen A."/>
            <person name="Grigoriev I.V."/>
            <person name="Henrissat B."/>
            <person name="Martin F.M."/>
            <person name="Bonfante P."/>
        </authorList>
    </citation>
    <scope>NUCLEOTIDE SEQUENCE [LARGE SCALE GENOMIC DNA]</scope>
    <source>
        <strain evidence="1 2">BEG34</strain>
    </source>
</reference>
<dbReference type="Proteomes" id="UP000439903">
    <property type="component" value="Unassembled WGS sequence"/>
</dbReference>
<accession>A0A8H4AUV2</accession>
<gene>
    <name evidence="1" type="ORF">F8M41_009764</name>
</gene>
<sequence>MLLLYSKNAHRITIRTLSNYCKNAITSLQECYYFAARTSSFTTRMLSCYYKNAVTSPQERHRNTAKPKNKIITLLTTTSNHYKNAVKNARRITTRTLSKLLLHCINAVTSPQERHHFITRTPSLYHKNSIASLQE</sequence>